<gene>
    <name evidence="1" type="ORF">QTN47_27215</name>
</gene>
<reference evidence="1 2" key="1">
    <citation type="submission" date="2023-07" db="EMBL/GenBank/DDBJ databases">
        <authorList>
            <person name="Lian W.-H."/>
        </authorList>
    </citation>
    <scope>NUCLEOTIDE SEQUENCE [LARGE SCALE GENOMIC DNA]</scope>
    <source>
        <strain evidence="1 2">SYSU DXS3180</strain>
    </source>
</reference>
<dbReference type="EMBL" id="JAULBC010000015">
    <property type="protein sequence ID" value="MEX6691229.1"/>
    <property type="molecule type" value="Genomic_DNA"/>
</dbReference>
<comment type="caution">
    <text evidence="1">The sequence shown here is derived from an EMBL/GenBank/DDBJ whole genome shotgun (WGS) entry which is preliminary data.</text>
</comment>
<dbReference type="Proteomes" id="UP001560573">
    <property type="component" value="Unassembled WGS sequence"/>
</dbReference>
<name>A0ABV3ZPN4_9BACT</name>
<evidence type="ECO:0000313" key="2">
    <source>
        <dbReference type="Proteomes" id="UP001560573"/>
    </source>
</evidence>
<organism evidence="1 2">
    <name type="scientific">Danxiaibacter flavus</name>
    <dbReference type="NCBI Taxonomy" id="3049108"/>
    <lineage>
        <taxon>Bacteria</taxon>
        <taxon>Pseudomonadati</taxon>
        <taxon>Bacteroidota</taxon>
        <taxon>Chitinophagia</taxon>
        <taxon>Chitinophagales</taxon>
        <taxon>Chitinophagaceae</taxon>
        <taxon>Danxiaibacter</taxon>
    </lineage>
</organism>
<protein>
    <submittedName>
        <fullName evidence="1">Uncharacterized protein</fullName>
    </submittedName>
</protein>
<accession>A0ABV3ZPN4</accession>
<keyword evidence="2" id="KW-1185">Reference proteome</keyword>
<sequence length="68" mass="7846">MESANSPPLMKDAKPTSKQKAIEITMFKLQYSGKEKIEKTLQQLWNQAYSEGLRDMDRMHGKIDNSKT</sequence>
<dbReference type="RefSeq" id="WP_369332645.1">
    <property type="nucleotide sequence ID" value="NZ_JAULBC010000015.1"/>
</dbReference>
<evidence type="ECO:0000313" key="1">
    <source>
        <dbReference type="EMBL" id="MEX6691229.1"/>
    </source>
</evidence>
<proteinExistence type="predicted"/>